<dbReference type="Proteomes" id="UP001595805">
    <property type="component" value="Unassembled WGS sequence"/>
</dbReference>
<organism evidence="3 4">
    <name type="scientific">Algoriphagus namhaensis</name>
    <dbReference type="NCBI Taxonomy" id="915353"/>
    <lineage>
        <taxon>Bacteria</taxon>
        <taxon>Pseudomonadati</taxon>
        <taxon>Bacteroidota</taxon>
        <taxon>Cytophagia</taxon>
        <taxon>Cytophagales</taxon>
        <taxon>Cyclobacteriaceae</taxon>
        <taxon>Algoriphagus</taxon>
    </lineage>
</organism>
<dbReference type="InterPro" id="IPR050640">
    <property type="entry name" value="Bact_2-comp_sensor_kinase"/>
</dbReference>
<evidence type="ECO:0000313" key="3">
    <source>
        <dbReference type="EMBL" id="MFC3881883.1"/>
    </source>
</evidence>
<feature type="transmembrane region" description="Helical" evidence="1">
    <location>
        <begin position="14"/>
        <end position="37"/>
    </location>
</feature>
<dbReference type="InterPro" id="IPR010559">
    <property type="entry name" value="Sig_transdc_His_kin_internal"/>
</dbReference>
<proteinExistence type="predicted"/>
<dbReference type="EC" id="2.7.13.3" evidence="3"/>
<keyword evidence="1" id="KW-1133">Transmembrane helix</keyword>
<reference evidence="4" key="1">
    <citation type="journal article" date="2019" name="Int. J. Syst. Evol. Microbiol.">
        <title>The Global Catalogue of Microorganisms (GCM) 10K type strain sequencing project: providing services to taxonomists for standard genome sequencing and annotation.</title>
        <authorList>
            <consortium name="The Broad Institute Genomics Platform"/>
            <consortium name="The Broad Institute Genome Sequencing Center for Infectious Disease"/>
            <person name="Wu L."/>
            <person name="Ma J."/>
        </authorList>
    </citation>
    <scope>NUCLEOTIDE SEQUENCE [LARGE SCALE GENOMIC DNA]</scope>
    <source>
        <strain evidence="4">CCUG 60523</strain>
    </source>
</reference>
<dbReference type="Pfam" id="PF06580">
    <property type="entry name" value="His_kinase"/>
    <property type="match status" value="1"/>
</dbReference>
<sequence>MNYKGLISVLLKKILLQGTLAVGIILFFTFYLGITISDLSPSFTFSLFLVPITLAQINIFSFYLIPKFLFQQQYFWFTVYSAYTAIISTFFIVLSSFYGFFYVNSLFDLSNQFLLPKNLYLIIIGVFILVLLAAFFSVSRESYKTQLRNKELNYELIGRELLLKQEELSYLKMQIHPHFLFNTLNSIYGFAIAKKDQTPALILKLSNLLDYILFQTPKAKVALQDEINHLQDYIALEKLRHGDKLKVKVSFPQEADHLMVAPMLFLPFLENTFKHGKSQRNDAFMDLKMITKGSDIDFILRNSVESKLIKNDFLSSGIGLPNIKKRLNLLYPEAHELTINQSSNEYIVQLKIQTEKLRIV</sequence>
<keyword evidence="1" id="KW-0812">Transmembrane</keyword>
<comment type="caution">
    <text evidence="3">The sequence shown here is derived from an EMBL/GenBank/DDBJ whole genome shotgun (WGS) entry which is preliminary data.</text>
</comment>
<dbReference type="GO" id="GO:0004673">
    <property type="term" value="F:protein histidine kinase activity"/>
    <property type="evidence" value="ECO:0007669"/>
    <property type="project" value="UniProtKB-EC"/>
</dbReference>
<keyword evidence="4" id="KW-1185">Reference proteome</keyword>
<evidence type="ECO:0000256" key="1">
    <source>
        <dbReference type="SAM" id="Phobius"/>
    </source>
</evidence>
<feature type="domain" description="Signal transduction histidine kinase internal region" evidence="2">
    <location>
        <begin position="167"/>
        <end position="245"/>
    </location>
</feature>
<dbReference type="PANTHER" id="PTHR34220:SF7">
    <property type="entry name" value="SENSOR HISTIDINE KINASE YPDA"/>
    <property type="match status" value="1"/>
</dbReference>
<evidence type="ECO:0000313" key="4">
    <source>
        <dbReference type="Proteomes" id="UP001595805"/>
    </source>
</evidence>
<dbReference type="RefSeq" id="WP_377907234.1">
    <property type="nucleotide sequence ID" value="NZ_JBHRZS010000007.1"/>
</dbReference>
<name>A0ABV8AV67_9BACT</name>
<accession>A0ABV8AV67</accession>
<feature type="transmembrane region" description="Helical" evidence="1">
    <location>
        <begin position="43"/>
        <end position="65"/>
    </location>
</feature>
<protein>
    <submittedName>
        <fullName evidence="3">Sensor histidine kinase</fullName>
        <ecNumber evidence="3">2.7.13.3</ecNumber>
    </submittedName>
</protein>
<gene>
    <name evidence="3" type="ORF">ACFOSV_16930</name>
</gene>
<feature type="transmembrane region" description="Helical" evidence="1">
    <location>
        <begin position="77"/>
        <end position="99"/>
    </location>
</feature>
<keyword evidence="3" id="KW-0418">Kinase</keyword>
<evidence type="ECO:0000259" key="2">
    <source>
        <dbReference type="Pfam" id="PF06580"/>
    </source>
</evidence>
<keyword evidence="3" id="KW-0808">Transferase</keyword>
<keyword evidence="1" id="KW-0472">Membrane</keyword>
<dbReference type="PANTHER" id="PTHR34220">
    <property type="entry name" value="SENSOR HISTIDINE KINASE YPDA"/>
    <property type="match status" value="1"/>
</dbReference>
<dbReference type="EMBL" id="JBHRZS010000007">
    <property type="protein sequence ID" value="MFC3881883.1"/>
    <property type="molecule type" value="Genomic_DNA"/>
</dbReference>
<feature type="transmembrane region" description="Helical" evidence="1">
    <location>
        <begin position="119"/>
        <end position="138"/>
    </location>
</feature>